<dbReference type="SUPFAM" id="SSF50249">
    <property type="entry name" value="Nucleic acid-binding proteins"/>
    <property type="match status" value="1"/>
</dbReference>
<dbReference type="InterPro" id="IPR052171">
    <property type="entry name" value="NHEJ_LigD"/>
</dbReference>
<dbReference type="Pfam" id="PF13298">
    <property type="entry name" value="LigD_N"/>
    <property type="match status" value="1"/>
</dbReference>
<keyword evidence="4" id="KW-0808">Transferase</keyword>
<evidence type="ECO:0000256" key="8">
    <source>
        <dbReference type="ARBA" id="ARBA00022741"/>
    </source>
</evidence>
<dbReference type="PANTHER" id="PTHR42705">
    <property type="entry name" value="BIFUNCTIONAL NON-HOMOLOGOUS END JOINING PROTEIN LIGD"/>
    <property type="match status" value="1"/>
</dbReference>
<keyword evidence="12" id="KW-0067">ATP-binding</keyword>
<dbReference type="CDD" id="cd07906">
    <property type="entry name" value="Adenylation_DNA_ligase_LigD_LigC"/>
    <property type="match status" value="1"/>
</dbReference>
<dbReference type="InterPro" id="IPR014146">
    <property type="entry name" value="LigD_ligase_dom"/>
</dbReference>
<dbReference type="InterPro" id="IPR033649">
    <property type="entry name" value="MtLigD_Pol-like"/>
</dbReference>
<reference evidence="25" key="1">
    <citation type="submission" date="2021-01" db="EMBL/GenBank/DDBJ databases">
        <title>YIM 132084 draft genome.</title>
        <authorList>
            <person name="An D."/>
        </authorList>
    </citation>
    <scope>NUCLEOTIDE SEQUENCE</scope>
    <source>
        <strain evidence="25">YIM 132084</strain>
    </source>
</reference>
<dbReference type="GO" id="GO:0003887">
    <property type="term" value="F:DNA-directed DNA polymerase activity"/>
    <property type="evidence" value="ECO:0007669"/>
    <property type="project" value="UniProtKB-KW"/>
</dbReference>
<organism evidence="25 26">
    <name type="scientific">Nakamurella leprariae</name>
    <dbReference type="NCBI Taxonomy" id="2803911"/>
    <lineage>
        <taxon>Bacteria</taxon>
        <taxon>Bacillati</taxon>
        <taxon>Actinomycetota</taxon>
        <taxon>Actinomycetes</taxon>
        <taxon>Nakamurellales</taxon>
        <taxon>Nakamurellaceae</taxon>
        <taxon>Nakamurella</taxon>
    </lineage>
</organism>
<evidence type="ECO:0000256" key="2">
    <source>
        <dbReference type="ARBA" id="ARBA00012727"/>
    </source>
</evidence>
<keyword evidence="13" id="KW-0239">DNA-directed DNA polymerase</keyword>
<keyword evidence="16" id="KW-0234">DNA repair</keyword>
<keyword evidence="18" id="KW-0511">Multifunctional enzyme</keyword>
<dbReference type="AlphaFoldDB" id="A0A939C0B2"/>
<keyword evidence="26" id="KW-1185">Reference proteome</keyword>
<evidence type="ECO:0000313" key="25">
    <source>
        <dbReference type="EMBL" id="MBM9469045.1"/>
    </source>
</evidence>
<dbReference type="Gene3D" id="3.30.1490.70">
    <property type="match status" value="1"/>
</dbReference>
<dbReference type="GO" id="GO:0046872">
    <property type="term" value="F:metal ion binding"/>
    <property type="evidence" value="ECO:0007669"/>
    <property type="project" value="UniProtKB-KW"/>
</dbReference>
<dbReference type="Gene3D" id="3.90.920.10">
    <property type="entry name" value="DNA primase, PRIM domain"/>
    <property type="match status" value="1"/>
</dbReference>
<dbReference type="InterPro" id="IPR014144">
    <property type="entry name" value="LigD_PE_domain"/>
</dbReference>
<dbReference type="GO" id="GO:0003910">
    <property type="term" value="F:DNA ligase (ATP) activity"/>
    <property type="evidence" value="ECO:0007669"/>
    <property type="project" value="UniProtKB-EC"/>
</dbReference>
<evidence type="ECO:0000256" key="23">
    <source>
        <dbReference type="SAM" id="MobiDB-lite"/>
    </source>
</evidence>
<evidence type="ECO:0000256" key="16">
    <source>
        <dbReference type="ARBA" id="ARBA00023204"/>
    </source>
</evidence>
<dbReference type="CDD" id="cd07971">
    <property type="entry name" value="OBF_DNA_ligase_LigD"/>
    <property type="match status" value="1"/>
</dbReference>
<keyword evidence="17" id="KW-0464">Manganese</keyword>
<evidence type="ECO:0000256" key="5">
    <source>
        <dbReference type="ARBA" id="ARBA00022695"/>
    </source>
</evidence>
<comment type="caution">
    <text evidence="25">The sequence shown here is derived from an EMBL/GenBank/DDBJ whole genome shotgun (WGS) entry which is preliminary data.</text>
</comment>
<dbReference type="InterPro" id="IPR012309">
    <property type="entry name" value="DNA_ligase_ATP-dep_C"/>
</dbReference>
<keyword evidence="3 25" id="KW-0436">Ligase</keyword>
<dbReference type="EMBL" id="JAERWK010000023">
    <property type="protein sequence ID" value="MBM9469045.1"/>
    <property type="molecule type" value="Genomic_DNA"/>
</dbReference>
<dbReference type="InterPro" id="IPR016059">
    <property type="entry name" value="DNA_ligase_ATP-dep_CS"/>
</dbReference>
<keyword evidence="10" id="KW-0378">Hydrolase</keyword>
<gene>
    <name evidence="25" type="ORF">JL106_17300</name>
</gene>
<dbReference type="NCBIfam" id="NF007210">
    <property type="entry name" value="PRK09632.1"/>
    <property type="match status" value="1"/>
</dbReference>
<evidence type="ECO:0000256" key="7">
    <source>
        <dbReference type="ARBA" id="ARBA00022723"/>
    </source>
</evidence>
<dbReference type="Pfam" id="PF04679">
    <property type="entry name" value="DNA_ligase_A_C"/>
    <property type="match status" value="1"/>
</dbReference>
<comment type="cofactor">
    <cofactor evidence="1">
        <name>Mn(2+)</name>
        <dbReference type="ChEBI" id="CHEBI:29035"/>
    </cofactor>
</comment>
<evidence type="ECO:0000256" key="15">
    <source>
        <dbReference type="ARBA" id="ARBA00023172"/>
    </source>
</evidence>
<evidence type="ECO:0000256" key="20">
    <source>
        <dbReference type="ARBA" id="ARBA00034003"/>
    </source>
</evidence>
<dbReference type="GO" id="GO:0005524">
    <property type="term" value="F:ATP binding"/>
    <property type="evidence" value="ECO:0007669"/>
    <property type="project" value="UniProtKB-KW"/>
</dbReference>
<feature type="region of interest" description="Disordered" evidence="23">
    <location>
        <begin position="280"/>
        <end position="310"/>
    </location>
</feature>
<dbReference type="PANTHER" id="PTHR42705:SF2">
    <property type="entry name" value="BIFUNCTIONAL NON-HOMOLOGOUS END JOINING PROTEIN LIGD"/>
    <property type="match status" value="1"/>
</dbReference>
<evidence type="ECO:0000256" key="14">
    <source>
        <dbReference type="ARBA" id="ARBA00023125"/>
    </source>
</evidence>
<dbReference type="InterPro" id="IPR014145">
    <property type="entry name" value="LigD_pol_dom"/>
</dbReference>
<keyword evidence="11" id="KW-0269">Exonuclease</keyword>
<proteinExistence type="inferred from homology"/>
<dbReference type="SUPFAM" id="SSF56091">
    <property type="entry name" value="DNA ligase/mRNA capping enzyme, catalytic domain"/>
    <property type="match status" value="1"/>
</dbReference>
<keyword evidence="6" id="KW-0540">Nuclease</keyword>
<dbReference type="CDD" id="cd04863">
    <property type="entry name" value="MtLigD_Pol_like"/>
    <property type="match status" value="1"/>
</dbReference>
<evidence type="ECO:0000256" key="19">
    <source>
        <dbReference type="ARBA" id="ARBA00029943"/>
    </source>
</evidence>
<dbReference type="NCBIfam" id="TIGR02777">
    <property type="entry name" value="LigD_PE_dom"/>
    <property type="match status" value="1"/>
</dbReference>
<keyword evidence="14" id="KW-0238">DNA-binding</keyword>
<dbReference type="GO" id="GO:0006310">
    <property type="term" value="P:DNA recombination"/>
    <property type="evidence" value="ECO:0007669"/>
    <property type="project" value="UniProtKB-KW"/>
</dbReference>
<name>A0A939C0B2_9ACTN</name>
<dbReference type="Proteomes" id="UP000663792">
    <property type="component" value="Unassembled WGS sequence"/>
</dbReference>
<evidence type="ECO:0000256" key="10">
    <source>
        <dbReference type="ARBA" id="ARBA00022801"/>
    </source>
</evidence>
<dbReference type="NCBIfam" id="TIGR02779">
    <property type="entry name" value="NHEJ_ligase_lig"/>
    <property type="match status" value="1"/>
</dbReference>
<evidence type="ECO:0000256" key="11">
    <source>
        <dbReference type="ARBA" id="ARBA00022839"/>
    </source>
</evidence>
<comment type="similarity">
    <text evidence="21">In the C-terminal section; belongs to the ATP-dependent DNA ligase family.</text>
</comment>
<evidence type="ECO:0000256" key="13">
    <source>
        <dbReference type="ARBA" id="ARBA00022932"/>
    </source>
</evidence>
<keyword evidence="15" id="KW-0233">DNA recombination</keyword>
<comment type="catalytic activity">
    <reaction evidence="20">
        <text>ATP + (deoxyribonucleotide)n-3'-hydroxyl + 5'-phospho-(deoxyribonucleotide)m = (deoxyribonucleotide)n+m + AMP + diphosphate.</text>
        <dbReference type="EC" id="6.5.1.1"/>
    </reaction>
</comment>
<sequence length="830" mass="90629">MVELDGHRFKLTNLGKVLYPDTGTTKAEVIGYFAEVAPVMVPLLAGRPCTRKRWPDGVRSQPFFQKNTDASTPTWVRQESIEHTSGTNHYPVVDHASTLAWLAQNAALELHVPQWRFDDAGTPRHPDRLVFDLDPGPGVGLAECAEVARRVRDRLWSSGVRLPVVPVTSGSKGLHLYLALDGTLTSQQASEWARAMAEAVEGDLPDLVVSRMTKALRTGKVFIDWSQNNGNKTTIAPYSLRGRETPTAAAPRDWDELDDPELRHLDMHEVLARLRESGGADPMAQLSAEQAPARRSSSGSRTRVSAAAAAAATAEQDKLAAYRAKRSADRTPEPVPAAAALPVGGNDTFVIQEHHATRLHYDVRLERGGVLVSWAVPKNLPTDQGQNRLAVHTEDHPLEYATFSGTIPKGEYGGGRMSIWDSGHYVTDKWRDDEVIVWFDGARTKGRYAFIRTGGDNWLAHLMADQTPPKTGASPAASSPEPARRATRRARTEPDAAALEPPPTGIEPMAASAGSVAALAKDADWRFEGKWDGIRAIARVGPDVFELRSRTGRDITAGYPELAELAELLDGHSVVLDGEIVAYATAAGPSGDGAGRTDFGLLQQRMNLVRPAEVRTMVDAVPVTYLAFDVLYVDGISLLHRGYDTRRQLLQALPLHGDRVRVPEALTGTVQEALDATDELGWEGVVAKRATSVYQPGKRSGSWIKLKHQRTQEVVLVGWKPGNGRRAGTIGSLLLAVPADDGRLRYAGKVGTGFTDAILDDLFRRLDELRTPTSAVVGTVPRAEARGAVWVEPELVGEIVFTEWTHDDHVRAASWRGLRPDKRPQDVRLE</sequence>
<dbReference type="Pfam" id="PF01068">
    <property type="entry name" value="DNA_ligase_A_M"/>
    <property type="match status" value="1"/>
</dbReference>
<evidence type="ECO:0000259" key="24">
    <source>
        <dbReference type="PROSITE" id="PS50160"/>
    </source>
</evidence>
<evidence type="ECO:0000256" key="3">
    <source>
        <dbReference type="ARBA" id="ARBA00022598"/>
    </source>
</evidence>
<evidence type="ECO:0000256" key="22">
    <source>
        <dbReference type="ARBA" id="ARBA00049990"/>
    </source>
</evidence>
<keyword evidence="5" id="KW-0548">Nucleotidyltransferase</keyword>
<dbReference type="InterPro" id="IPR012340">
    <property type="entry name" value="NA-bd_OB-fold"/>
</dbReference>
<dbReference type="GO" id="GO:0003677">
    <property type="term" value="F:DNA binding"/>
    <property type="evidence" value="ECO:0007669"/>
    <property type="project" value="UniProtKB-KW"/>
</dbReference>
<evidence type="ECO:0000256" key="6">
    <source>
        <dbReference type="ARBA" id="ARBA00022722"/>
    </source>
</evidence>
<dbReference type="PROSITE" id="PS00333">
    <property type="entry name" value="DNA_LIGASE_A2"/>
    <property type="match status" value="1"/>
</dbReference>
<dbReference type="EC" id="6.5.1.1" evidence="2"/>
<evidence type="ECO:0000256" key="1">
    <source>
        <dbReference type="ARBA" id="ARBA00001936"/>
    </source>
</evidence>
<evidence type="ECO:0000256" key="18">
    <source>
        <dbReference type="ARBA" id="ARBA00023268"/>
    </source>
</evidence>
<feature type="compositionally biased region" description="Low complexity" evidence="23">
    <location>
        <begin position="291"/>
        <end position="310"/>
    </location>
</feature>
<accession>A0A939C0B2</accession>
<evidence type="ECO:0000313" key="26">
    <source>
        <dbReference type="Proteomes" id="UP000663792"/>
    </source>
</evidence>
<dbReference type="NCBIfam" id="TIGR02778">
    <property type="entry name" value="ligD_pol"/>
    <property type="match status" value="1"/>
</dbReference>
<comment type="similarity">
    <text evidence="22">In the N-terminal section; belongs to the LigD polymerase family.</text>
</comment>
<dbReference type="InterPro" id="IPR012310">
    <property type="entry name" value="DNA_ligase_ATP-dep_cent"/>
</dbReference>
<evidence type="ECO:0000256" key="9">
    <source>
        <dbReference type="ARBA" id="ARBA00022763"/>
    </source>
</evidence>
<dbReference type="Gene3D" id="2.40.50.140">
    <property type="entry name" value="Nucleic acid-binding proteins"/>
    <property type="match status" value="1"/>
</dbReference>
<dbReference type="GO" id="GO:0006281">
    <property type="term" value="P:DNA repair"/>
    <property type="evidence" value="ECO:0007669"/>
    <property type="project" value="UniProtKB-KW"/>
</dbReference>
<dbReference type="Gene3D" id="3.30.470.30">
    <property type="entry name" value="DNA ligase/mRNA capping enzyme"/>
    <property type="match status" value="1"/>
</dbReference>
<dbReference type="GO" id="GO:0004527">
    <property type="term" value="F:exonuclease activity"/>
    <property type="evidence" value="ECO:0007669"/>
    <property type="project" value="UniProtKB-KW"/>
</dbReference>
<keyword evidence="8" id="KW-0547">Nucleotide-binding</keyword>
<evidence type="ECO:0000256" key="4">
    <source>
        <dbReference type="ARBA" id="ARBA00022679"/>
    </source>
</evidence>
<dbReference type="PROSITE" id="PS50160">
    <property type="entry name" value="DNA_LIGASE_A3"/>
    <property type="match status" value="1"/>
</dbReference>
<dbReference type="Pfam" id="PF21686">
    <property type="entry name" value="LigD_Prim-Pol"/>
    <property type="match status" value="1"/>
</dbReference>
<evidence type="ECO:0000256" key="12">
    <source>
        <dbReference type="ARBA" id="ARBA00022840"/>
    </source>
</evidence>
<keyword evidence="9" id="KW-0227">DNA damage</keyword>
<dbReference type="RefSeq" id="WP_205262129.1">
    <property type="nucleotide sequence ID" value="NZ_JAERWK010000023.1"/>
</dbReference>
<evidence type="ECO:0000256" key="17">
    <source>
        <dbReference type="ARBA" id="ARBA00023211"/>
    </source>
</evidence>
<evidence type="ECO:0000256" key="21">
    <source>
        <dbReference type="ARBA" id="ARBA00049981"/>
    </source>
</evidence>
<feature type="region of interest" description="Disordered" evidence="23">
    <location>
        <begin position="465"/>
        <end position="505"/>
    </location>
</feature>
<protein>
    <recommendedName>
        <fullName evidence="2">DNA ligase (ATP)</fullName>
        <ecNumber evidence="2">6.5.1.1</ecNumber>
    </recommendedName>
    <alternativeName>
        <fullName evidence="19">NHEJ DNA polymerase</fullName>
    </alternativeName>
</protein>
<keyword evidence="7" id="KW-0479">Metal-binding</keyword>
<feature type="domain" description="ATP-dependent DNA ligase family profile" evidence="24">
    <location>
        <begin position="616"/>
        <end position="739"/>
    </location>
</feature>